<comment type="caution">
    <text evidence="5">The sequence shown here is derived from an EMBL/GenBank/DDBJ whole genome shotgun (WGS) entry which is preliminary data.</text>
</comment>
<protein>
    <submittedName>
        <fullName evidence="5">Carboxypeptidase</fullName>
    </submittedName>
</protein>
<dbReference type="InterPro" id="IPR017150">
    <property type="entry name" value="Pept_M20_glutamate_carboxypep"/>
</dbReference>
<dbReference type="PANTHER" id="PTHR43808:SF9">
    <property type="entry name" value="BLL0789 PROTEIN"/>
    <property type="match status" value="1"/>
</dbReference>
<dbReference type="STRING" id="1921803.NIES593_12785"/>
<sequence>MLANTRSPQMSRRLLDYLHRRQQETVELLEKLVRAESPSTDPAAQQQVLALLEGALQKLDYRVRRLPGRRTGGHLLAIGRDRRRNQPTQLLLGHCDTVWPLGTLDKMPLLQKAGKLYGPGTYDMKAGLVLSLAAIAAIRAQGLEPEVAPVIFINSDEEIGSIESTPYIRRLAKTSDRVFVMEPSLGPMGKLKTSRKGVGRFTIRVVGKAAHAGLEPERGASAILELSFVIQKLFALNDPQRGITVNVGTIDGGIRPNVIAPESEAVVDVRVLHQEDAREIERAILGLQPTTPGTQLIIEGRIGRPPMERTPGNQKLWQQAQQVAAELGWQLEEETAGGGSDGNTTSLYAPTLDGLGAVGDAAHSPGEFVYLDRLVERAALLSRLLLEPAISD</sequence>
<proteinExistence type="predicted"/>
<dbReference type="CDD" id="cd03885">
    <property type="entry name" value="M20_CPDG2"/>
    <property type="match status" value="1"/>
</dbReference>
<dbReference type="EMBL" id="MRCB01000014">
    <property type="protein sequence ID" value="OKH22345.1"/>
    <property type="molecule type" value="Genomic_DNA"/>
</dbReference>
<dbReference type="InterPro" id="IPR050072">
    <property type="entry name" value="Peptidase_M20A"/>
</dbReference>
<dbReference type="Proteomes" id="UP000186868">
    <property type="component" value="Unassembled WGS sequence"/>
</dbReference>
<dbReference type="InterPro" id="IPR011650">
    <property type="entry name" value="Peptidase_M20_dimer"/>
</dbReference>
<keyword evidence="2" id="KW-0378">Hydrolase</keyword>
<dbReference type="InterPro" id="IPR002933">
    <property type="entry name" value="Peptidase_M20"/>
</dbReference>
<dbReference type="RefSeq" id="WP_073599952.1">
    <property type="nucleotide sequence ID" value="NZ_MRCB01000014.1"/>
</dbReference>
<name>A0A1U7HFM0_9CYAN</name>
<evidence type="ECO:0000259" key="4">
    <source>
        <dbReference type="Pfam" id="PF07687"/>
    </source>
</evidence>
<evidence type="ECO:0000256" key="3">
    <source>
        <dbReference type="PIRSR" id="PIRSR037238-1"/>
    </source>
</evidence>
<feature type="active site" description="Proton acceptor" evidence="3">
    <location>
        <position position="157"/>
    </location>
</feature>
<reference evidence="5 6" key="1">
    <citation type="submission" date="2016-11" db="EMBL/GenBank/DDBJ databases">
        <title>Draft Genome Sequences of Nine Cyanobacterial Strains from Diverse Habitats.</title>
        <authorList>
            <person name="Zhu T."/>
            <person name="Hou S."/>
            <person name="Lu X."/>
            <person name="Hess W.R."/>
        </authorList>
    </citation>
    <scope>NUCLEOTIDE SEQUENCE [LARGE SCALE GENOMIC DNA]</scope>
    <source>
        <strain evidence="5 6">NIES-593</strain>
    </source>
</reference>
<dbReference type="Gene3D" id="3.40.630.10">
    <property type="entry name" value="Zn peptidases"/>
    <property type="match status" value="1"/>
</dbReference>
<dbReference type="Pfam" id="PF01546">
    <property type="entry name" value="Peptidase_M20"/>
    <property type="match status" value="1"/>
</dbReference>
<gene>
    <name evidence="5" type="ORF">NIES593_12785</name>
</gene>
<dbReference type="Pfam" id="PF07687">
    <property type="entry name" value="M20_dimer"/>
    <property type="match status" value="1"/>
</dbReference>
<dbReference type="OrthoDB" id="9783294at2"/>
<evidence type="ECO:0000313" key="5">
    <source>
        <dbReference type="EMBL" id="OKH22345.1"/>
    </source>
</evidence>
<dbReference type="AlphaFoldDB" id="A0A1U7HFM0"/>
<dbReference type="PANTHER" id="PTHR43808">
    <property type="entry name" value="ACETYLORNITHINE DEACETYLASE"/>
    <property type="match status" value="1"/>
</dbReference>
<evidence type="ECO:0000256" key="1">
    <source>
        <dbReference type="ARBA" id="ARBA00022723"/>
    </source>
</evidence>
<dbReference type="Gene3D" id="3.30.70.360">
    <property type="match status" value="1"/>
</dbReference>
<keyword evidence="5" id="KW-0645">Protease</keyword>
<keyword evidence="1" id="KW-0479">Metal-binding</keyword>
<evidence type="ECO:0000313" key="6">
    <source>
        <dbReference type="Proteomes" id="UP000186868"/>
    </source>
</evidence>
<keyword evidence="5" id="KW-0121">Carboxypeptidase</keyword>
<dbReference type="GO" id="GO:0046872">
    <property type="term" value="F:metal ion binding"/>
    <property type="evidence" value="ECO:0007669"/>
    <property type="project" value="UniProtKB-KW"/>
</dbReference>
<evidence type="ECO:0000256" key="2">
    <source>
        <dbReference type="ARBA" id="ARBA00022801"/>
    </source>
</evidence>
<dbReference type="GO" id="GO:0004180">
    <property type="term" value="F:carboxypeptidase activity"/>
    <property type="evidence" value="ECO:0007669"/>
    <property type="project" value="UniProtKB-KW"/>
</dbReference>
<feature type="domain" description="Peptidase M20 dimerisation" evidence="4">
    <location>
        <begin position="194"/>
        <end position="284"/>
    </location>
</feature>
<organism evidence="5 6">
    <name type="scientific">Hydrococcus rivularis NIES-593</name>
    <dbReference type="NCBI Taxonomy" id="1921803"/>
    <lineage>
        <taxon>Bacteria</taxon>
        <taxon>Bacillati</taxon>
        <taxon>Cyanobacteriota</taxon>
        <taxon>Cyanophyceae</taxon>
        <taxon>Pleurocapsales</taxon>
        <taxon>Hydrococcaceae</taxon>
        <taxon>Hydrococcus</taxon>
    </lineage>
</organism>
<dbReference type="SUPFAM" id="SSF55031">
    <property type="entry name" value="Bacterial exopeptidase dimerisation domain"/>
    <property type="match status" value="1"/>
</dbReference>
<keyword evidence="6" id="KW-1185">Reference proteome</keyword>
<dbReference type="PIRSF" id="PIRSF037238">
    <property type="entry name" value="Carboxypeptidase_G2"/>
    <property type="match status" value="1"/>
</dbReference>
<accession>A0A1U7HFM0</accession>
<dbReference type="InterPro" id="IPR036264">
    <property type="entry name" value="Bact_exopeptidase_dim_dom"/>
</dbReference>
<feature type="active site" evidence="3">
    <location>
        <position position="96"/>
    </location>
</feature>
<dbReference type="SUPFAM" id="SSF53187">
    <property type="entry name" value="Zn-dependent exopeptidases"/>
    <property type="match status" value="1"/>
</dbReference>